<dbReference type="Pfam" id="PF07396">
    <property type="entry name" value="Porin_O_P"/>
    <property type="match status" value="1"/>
</dbReference>
<evidence type="ECO:0000313" key="2">
    <source>
        <dbReference type="EMBL" id="EXB04697.1"/>
    </source>
</evidence>
<keyword evidence="1" id="KW-0732">Signal</keyword>
<evidence type="ECO:0000256" key="1">
    <source>
        <dbReference type="SAM" id="SignalP"/>
    </source>
</evidence>
<organism evidence="2 3">
    <name type="scientific">Acinetobacter baumannii (strain 1295743)</name>
    <dbReference type="NCBI Taxonomy" id="1310613"/>
    <lineage>
        <taxon>Bacteria</taxon>
        <taxon>Pseudomonadati</taxon>
        <taxon>Pseudomonadota</taxon>
        <taxon>Gammaproteobacteria</taxon>
        <taxon>Moraxellales</taxon>
        <taxon>Moraxellaceae</taxon>
        <taxon>Acinetobacter</taxon>
        <taxon>Acinetobacter calcoaceticus/baumannii complex</taxon>
    </lineage>
</organism>
<dbReference type="Proteomes" id="UP000020595">
    <property type="component" value="Unassembled WGS sequence"/>
</dbReference>
<evidence type="ECO:0000313" key="3">
    <source>
        <dbReference type="Proteomes" id="UP000020595"/>
    </source>
</evidence>
<dbReference type="InterPro" id="IPR010870">
    <property type="entry name" value="Porin_O/P"/>
</dbReference>
<feature type="chain" id="PRO_5001446220" evidence="1">
    <location>
        <begin position="22"/>
        <end position="394"/>
    </location>
</feature>
<accession>A0A009HKN9</accession>
<name>A0A009HKN9_ACIB9</name>
<gene>
    <name evidence="2" type="ORF">J512_2901</name>
</gene>
<dbReference type="EMBL" id="JEWH01000042">
    <property type="protein sequence ID" value="EXB04697.1"/>
    <property type="molecule type" value="Genomic_DNA"/>
</dbReference>
<reference evidence="2 3" key="1">
    <citation type="submission" date="2014-02" db="EMBL/GenBank/DDBJ databases">
        <title>Comparative genomics and transcriptomics to identify genetic mechanisms underlying the emergence of carbapenem resistant Acinetobacter baumannii (CRAb).</title>
        <authorList>
            <person name="Harris A.D."/>
            <person name="Johnson K.J."/>
            <person name="George J."/>
            <person name="Shefchek K."/>
            <person name="Daugherty S.C."/>
            <person name="Parankush S."/>
            <person name="Sadzewicz L."/>
            <person name="Tallon L."/>
            <person name="Sengamalay N."/>
            <person name="Hazen T.H."/>
            <person name="Rasko D.A."/>
        </authorList>
    </citation>
    <scope>NUCLEOTIDE SEQUENCE [LARGE SCALE GENOMIC DNA]</scope>
    <source>
        <strain evidence="2 3">1295743</strain>
    </source>
</reference>
<dbReference type="RefSeq" id="WP_017897332.1">
    <property type="nucleotide sequence ID" value="NZ_JEWH01000042.1"/>
</dbReference>
<dbReference type="PATRIC" id="fig|1310613.3.peg.2794"/>
<protein>
    <submittedName>
        <fullName evidence="2">Phosphate-selective porin O and P family protein</fullName>
    </submittedName>
</protein>
<comment type="caution">
    <text evidence="2">The sequence shown here is derived from an EMBL/GenBank/DDBJ whole genome shotgun (WGS) entry which is preliminary data.</text>
</comment>
<proteinExistence type="predicted"/>
<sequence>MKRSLLFLGILSLTVGAQVSAADLSWGDPTLDSGQFKVSGAVRSRYLHKDYVVGANEGSQNDDWRLTDIKLVLGYENPNWIAGADARCYQYDRLCDAIFLKKAWVGYKLSDQQRVTAGLQPVDFGFGEFWGSSYYETLLNTVGLEDIDNLGIKYKFADDKYNLTLGFYPTDGGNYKGTSKDSSRYSGNFVEADDLTTGTNIEEKNMWIARASRKFELDKAQKLSTELGGSVWYSDLENKRTDEDGHRKSWNVFAQTQYQAWQWMFLAGKQDVTNGDNLLPNSSTIGAFDYPYQVANKGKYLINEINYTFAQPFHKLENIKPYISHSRFFKDEDGYKDSERLIAGVYFNYKAIGIQGEYIMSKNDPMVGGGANGLAQGSSNDWDKLFYLSIGYYF</sequence>
<feature type="signal peptide" evidence="1">
    <location>
        <begin position="1"/>
        <end position="21"/>
    </location>
</feature>
<dbReference type="AlphaFoldDB" id="A0A009HKN9"/>
<dbReference type="Gene3D" id="2.40.160.10">
    <property type="entry name" value="Porin"/>
    <property type="match status" value="1"/>
</dbReference>
<dbReference type="SUPFAM" id="SSF56935">
    <property type="entry name" value="Porins"/>
    <property type="match status" value="1"/>
</dbReference>
<dbReference type="InterPro" id="IPR023614">
    <property type="entry name" value="Porin_dom_sf"/>
</dbReference>